<keyword evidence="3" id="KW-1185">Reference proteome</keyword>
<dbReference type="InterPro" id="IPR029044">
    <property type="entry name" value="Nucleotide-diphossugar_trans"/>
</dbReference>
<gene>
    <name evidence="2" type="ORF">GCM10025883_07670</name>
</gene>
<feature type="domain" description="Glycosyltransferase 2-like" evidence="1">
    <location>
        <begin position="6"/>
        <end position="99"/>
    </location>
</feature>
<dbReference type="Pfam" id="PF00535">
    <property type="entry name" value="Glycos_transf_2"/>
    <property type="match status" value="1"/>
</dbReference>
<dbReference type="InterPro" id="IPR001173">
    <property type="entry name" value="Glyco_trans_2-like"/>
</dbReference>
<protein>
    <recommendedName>
        <fullName evidence="1">Glycosyltransferase 2-like domain-containing protein</fullName>
    </recommendedName>
</protein>
<dbReference type="Proteomes" id="UP001157126">
    <property type="component" value="Unassembled WGS sequence"/>
</dbReference>
<evidence type="ECO:0000313" key="3">
    <source>
        <dbReference type="Proteomes" id="UP001157126"/>
    </source>
</evidence>
<comment type="caution">
    <text evidence="2">The sequence shown here is derived from an EMBL/GenBank/DDBJ whole genome shotgun (WGS) entry which is preliminary data.</text>
</comment>
<dbReference type="Gene3D" id="3.90.550.10">
    <property type="entry name" value="Spore Coat Polysaccharide Biosynthesis Protein SpsA, Chain A"/>
    <property type="match status" value="1"/>
</dbReference>
<sequence length="244" mass="26405">MVAANGCHDRTAEIARGYDGVIVLDIPTGSKSLALNEGDEAATAHPRIYLDADIEMSADAVPALVRVLSVPEAVVAAPQIRFDLDRSSAPVKAFYRVFTELPYVKDGLVGLGVYGLSRAGRERFDHFPDLVADDLYVQRLFTHDERAITGGTFTVSAPRTLRSLLAVRVRVAKGNAGLAAHSVEDRFSATTSSTGRALLDLLRRNPRSLPDVAVYLGVTLLARARASRQGRAATTWERDDSTRS</sequence>
<evidence type="ECO:0000259" key="1">
    <source>
        <dbReference type="Pfam" id="PF00535"/>
    </source>
</evidence>
<organism evidence="2 3">
    <name type="scientific">Mobilicoccus caccae</name>
    <dbReference type="NCBI Taxonomy" id="1859295"/>
    <lineage>
        <taxon>Bacteria</taxon>
        <taxon>Bacillati</taxon>
        <taxon>Actinomycetota</taxon>
        <taxon>Actinomycetes</taxon>
        <taxon>Micrococcales</taxon>
        <taxon>Dermatophilaceae</taxon>
        <taxon>Mobilicoccus</taxon>
    </lineage>
</organism>
<dbReference type="SUPFAM" id="SSF53448">
    <property type="entry name" value="Nucleotide-diphospho-sugar transferases"/>
    <property type="match status" value="1"/>
</dbReference>
<accession>A0ABQ6IPS9</accession>
<reference evidence="3" key="1">
    <citation type="journal article" date="2019" name="Int. J. Syst. Evol. Microbiol.">
        <title>The Global Catalogue of Microorganisms (GCM) 10K type strain sequencing project: providing services to taxonomists for standard genome sequencing and annotation.</title>
        <authorList>
            <consortium name="The Broad Institute Genomics Platform"/>
            <consortium name="The Broad Institute Genome Sequencing Center for Infectious Disease"/>
            <person name="Wu L."/>
            <person name="Ma J."/>
        </authorList>
    </citation>
    <scope>NUCLEOTIDE SEQUENCE [LARGE SCALE GENOMIC DNA]</scope>
    <source>
        <strain evidence="3">NBRC 113072</strain>
    </source>
</reference>
<evidence type="ECO:0000313" key="2">
    <source>
        <dbReference type="EMBL" id="GMA38722.1"/>
    </source>
</evidence>
<proteinExistence type="predicted"/>
<name>A0ABQ6IPS9_9MICO</name>
<dbReference type="EMBL" id="BSUO01000001">
    <property type="protein sequence ID" value="GMA38722.1"/>
    <property type="molecule type" value="Genomic_DNA"/>
</dbReference>